<feature type="region of interest" description="Disordered" evidence="1">
    <location>
        <begin position="119"/>
        <end position="142"/>
    </location>
</feature>
<feature type="domain" description="BZIP" evidence="2">
    <location>
        <begin position="59"/>
        <end position="74"/>
    </location>
</feature>
<dbReference type="STRING" id="1306861.A0A4U6XKM0"/>
<dbReference type="EMBL" id="PJEX01000089">
    <property type="protein sequence ID" value="TKW55707.1"/>
    <property type="molecule type" value="Genomic_DNA"/>
</dbReference>
<dbReference type="PANTHER" id="PTHR39607">
    <property type="entry name" value="XANTHOCILLIN BIOSYNTHESIS CLUSTER TRANSCRIPTION FACTOR XANC-RELATED"/>
    <property type="match status" value="1"/>
</dbReference>
<dbReference type="InterPro" id="IPR052635">
    <property type="entry name" value="Sec_Metab_Biosynth_Reg"/>
</dbReference>
<reference evidence="3 4" key="1">
    <citation type="journal article" date="2019" name="PLoS ONE">
        <title>Comparative genome analysis indicates high evolutionary potential of pathogenicity genes in Colletotrichum tanaceti.</title>
        <authorList>
            <person name="Lelwala R.V."/>
            <person name="Korhonen P.K."/>
            <person name="Young N.D."/>
            <person name="Scott J.B."/>
            <person name="Ades P.A."/>
            <person name="Gasser R.B."/>
            <person name="Taylor P.W.J."/>
        </authorList>
    </citation>
    <scope>NUCLEOTIDE SEQUENCE [LARGE SCALE GENOMIC DNA]</scope>
    <source>
        <strain evidence="3">BRIP57314</strain>
    </source>
</reference>
<organism evidence="3 4">
    <name type="scientific">Colletotrichum tanaceti</name>
    <dbReference type="NCBI Taxonomy" id="1306861"/>
    <lineage>
        <taxon>Eukaryota</taxon>
        <taxon>Fungi</taxon>
        <taxon>Dikarya</taxon>
        <taxon>Ascomycota</taxon>
        <taxon>Pezizomycotina</taxon>
        <taxon>Sordariomycetes</taxon>
        <taxon>Hypocreomycetidae</taxon>
        <taxon>Glomerellales</taxon>
        <taxon>Glomerellaceae</taxon>
        <taxon>Colletotrichum</taxon>
        <taxon>Colletotrichum destructivum species complex</taxon>
    </lineage>
</organism>
<dbReference type="PANTHER" id="PTHR39607:SF1">
    <property type="entry name" value="B-ZIP TRANSCRIPTION FACTOR (EUROFUNG)"/>
    <property type="match status" value="1"/>
</dbReference>
<dbReference type="OrthoDB" id="4346123at2759"/>
<evidence type="ECO:0000259" key="2">
    <source>
        <dbReference type="PROSITE" id="PS00036"/>
    </source>
</evidence>
<sequence length="207" mass="23692">MTYNKSPQMSMFTMFEHEYSSPATGPVLKGFSRHATCSAFSSSATTDEDWTQITDLADRRRVQNRIAQRRYRKRCKRHLEDLERRAGQESTITTQHKRLVKRSHVAETPIVMESMNKIQHRTPTEADEASLAQHQPDIGERSEIAPNPIFTYATCFAPGNMIFVPSHTAQPYPTTAEMYQVPTKHYSSAIKLEQSPSDEWPPSFHGF</sequence>
<accession>A0A4U6XKM0</accession>
<proteinExistence type="predicted"/>
<evidence type="ECO:0000313" key="3">
    <source>
        <dbReference type="EMBL" id="TKW55707.1"/>
    </source>
</evidence>
<gene>
    <name evidence="3" type="ORF">CTA1_9861</name>
</gene>
<protein>
    <recommendedName>
        <fullName evidence="2">BZIP domain-containing protein</fullName>
    </recommendedName>
</protein>
<dbReference type="PROSITE" id="PS00036">
    <property type="entry name" value="BZIP_BASIC"/>
    <property type="match status" value="1"/>
</dbReference>
<dbReference type="AlphaFoldDB" id="A0A4U6XKM0"/>
<dbReference type="SUPFAM" id="SSF57959">
    <property type="entry name" value="Leucine zipper domain"/>
    <property type="match status" value="1"/>
</dbReference>
<evidence type="ECO:0000313" key="4">
    <source>
        <dbReference type="Proteomes" id="UP000310108"/>
    </source>
</evidence>
<evidence type="ECO:0000256" key="1">
    <source>
        <dbReference type="SAM" id="MobiDB-lite"/>
    </source>
</evidence>
<comment type="caution">
    <text evidence="3">The sequence shown here is derived from an EMBL/GenBank/DDBJ whole genome shotgun (WGS) entry which is preliminary data.</text>
</comment>
<dbReference type="Proteomes" id="UP000310108">
    <property type="component" value="Unassembled WGS sequence"/>
</dbReference>
<name>A0A4U6XKM0_9PEZI</name>
<dbReference type="GO" id="GO:0003700">
    <property type="term" value="F:DNA-binding transcription factor activity"/>
    <property type="evidence" value="ECO:0007669"/>
    <property type="project" value="InterPro"/>
</dbReference>
<keyword evidence="4" id="KW-1185">Reference proteome</keyword>
<dbReference type="CDD" id="cd14688">
    <property type="entry name" value="bZIP_YAP"/>
    <property type="match status" value="1"/>
</dbReference>
<dbReference type="InterPro" id="IPR046347">
    <property type="entry name" value="bZIP_sf"/>
</dbReference>
<dbReference type="InterPro" id="IPR004827">
    <property type="entry name" value="bZIP"/>
</dbReference>
<dbReference type="Gene3D" id="1.20.5.170">
    <property type="match status" value="1"/>
</dbReference>